<dbReference type="PRINTS" id="PR00412">
    <property type="entry name" value="EPOXHYDRLASE"/>
</dbReference>
<gene>
    <name evidence="3" type="ORF">H3H36_16735</name>
</gene>
<dbReference type="AlphaFoldDB" id="A0A7W2EJC0"/>
<proteinExistence type="predicted"/>
<dbReference type="InterPro" id="IPR000073">
    <property type="entry name" value="AB_hydrolase_1"/>
</dbReference>
<dbReference type="SUPFAM" id="SSF53474">
    <property type="entry name" value="alpha/beta-Hydrolases"/>
    <property type="match status" value="1"/>
</dbReference>
<dbReference type="Pfam" id="PF00561">
    <property type="entry name" value="Abhydrolase_1"/>
    <property type="match status" value="1"/>
</dbReference>
<sequence length="283" mass="31856">MELNKELTSKRLCVNGITLNVIDVGQGEPVLLLHGFPDTSAIWRHQIPALLKAGYRVIAPDLRGCGQSDIPRSKWSYRLNNLVADVAALLDALQLRQVRLVAHDWGAVIGWAFVLRHPERVSCYVAMSVGHPTCYARAGLLQKLKGYYTLVFQLPWLPEWLLKLGDFKGLALMGGSPVEMPLWRKALSVPGRLTAGINYYRANPDLLLPFSRGDALVPVYGIYSTGDRFLVESQMTNSQRYCKRGWSYTRLDHVGHWMTVEAPEEVNTLLLSYLERQVPTSTH</sequence>
<dbReference type="PANTHER" id="PTHR43329">
    <property type="entry name" value="EPOXIDE HYDROLASE"/>
    <property type="match status" value="1"/>
</dbReference>
<dbReference type="InterPro" id="IPR000639">
    <property type="entry name" value="Epox_hydrolase-like"/>
</dbReference>
<evidence type="ECO:0000259" key="2">
    <source>
        <dbReference type="Pfam" id="PF00561"/>
    </source>
</evidence>
<reference evidence="3 4" key="1">
    <citation type="submission" date="2020-07" db="EMBL/GenBank/DDBJ databases">
        <title>Novel species isolated from subtropical streams in China.</title>
        <authorList>
            <person name="Lu H."/>
        </authorList>
    </citation>
    <scope>NUCLEOTIDE SEQUENCE [LARGE SCALE GENOMIC DNA]</scope>
    <source>
        <strain evidence="3 4">FT3S</strain>
    </source>
</reference>
<keyword evidence="4" id="KW-1185">Reference proteome</keyword>
<evidence type="ECO:0000313" key="4">
    <source>
        <dbReference type="Proteomes" id="UP000566711"/>
    </source>
</evidence>
<dbReference type="PRINTS" id="PR00111">
    <property type="entry name" value="ABHYDROLASE"/>
</dbReference>
<dbReference type="EMBL" id="JACEZS010000014">
    <property type="protein sequence ID" value="MBA5607005.1"/>
    <property type="molecule type" value="Genomic_DNA"/>
</dbReference>
<dbReference type="Gene3D" id="3.40.50.1820">
    <property type="entry name" value="alpha/beta hydrolase"/>
    <property type="match status" value="1"/>
</dbReference>
<comment type="caution">
    <text evidence="3">The sequence shown here is derived from an EMBL/GenBank/DDBJ whole genome shotgun (WGS) entry which is preliminary data.</text>
</comment>
<dbReference type="InterPro" id="IPR029058">
    <property type="entry name" value="AB_hydrolase_fold"/>
</dbReference>
<evidence type="ECO:0000256" key="1">
    <source>
        <dbReference type="ARBA" id="ARBA00022801"/>
    </source>
</evidence>
<dbReference type="Proteomes" id="UP000566711">
    <property type="component" value="Unassembled WGS sequence"/>
</dbReference>
<feature type="domain" description="AB hydrolase-1" evidence="2">
    <location>
        <begin position="29"/>
        <end position="262"/>
    </location>
</feature>
<protein>
    <submittedName>
        <fullName evidence="3">Alpha/beta fold hydrolase</fullName>
    </submittedName>
</protein>
<keyword evidence="1 3" id="KW-0378">Hydrolase</keyword>
<organism evidence="3 4">
    <name type="scientific">Rugamonas fusca</name>
    <dbReference type="NCBI Taxonomy" id="2758568"/>
    <lineage>
        <taxon>Bacteria</taxon>
        <taxon>Pseudomonadati</taxon>
        <taxon>Pseudomonadota</taxon>
        <taxon>Betaproteobacteria</taxon>
        <taxon>Burkholderiales</taxon>
        <taxon>Oxalobacteraceae</taxon>
        <taxon>Telluria group</taxon>
        <taxon>Rugamonas</taxon>
    </lineage>
</organism>
<dbReference type="GO" id="GO:0016787">
    <property type="term" value="F:hydrolase activity"/>
    <property type="evidence" value="ECO:0007669"/>
    <property type="project" value="UniProtKB-KW"/>
</dbReference>
<evidence type="ECO:0000313" key="3">
    <source>
        <dbReference type="EMBL" id="MBA5607005.1"/>
    </source>
</evidence>
<accession>A0A7W2EJC0</accession>
<dbReference type="RefSeq" id="WP_182219228.1">
    <property type="nucleotide sequence ID" value="NZ_JACEZS010000014.1"/>
</dbReference>
<name>A0A7W2EJC0_9BURK</name>